<dbReference type="Gene3D" id="3.30.160.60">
    <property type="entry name" value="Classic Zinc Finger"/>
    <property type="match status" value="1"/>
</dbReference>
<gene>
    <name evidence="7" type="primary">mltG</name>
    <name evidence="8" type="ORF">MAIT1_03408</name>
</gene>
<keyword evidence="5 7" id="KW-0456">Lyase</keyword>
<feature type="site" description="Important for catalytic activity" evidence="7">
    <location>
        <position position="188"/>
    </location>
</feature>
<evidence type="ECO:0000256" key="4">
    <source>
        <dbReference type="ARBA" id="ARBA00023136"/>
    </source>
</evidence>
<evidence type="ECO:0000256" key="5">
    <source>
        <dbReference type="ARBA" id="ARBA00023239"/>
    </source>
</evidence>
<keyword evidence="2 7" id="KW-0812">Transmembrane</keyword>
<dbReference type="EC" id="4.2.2.29" evidence="7"/>
<evidence type="ECO:0000256" key="6">
    <source>
        <dbReference type="ARBA" id="ARBA00023316"/>
    </source>
</evidence>
<name>A0A1Y2K6S3_9PROT</name>
<keyword evidence="4 7" id="KW-0472">Membrane</keyword>
<comment type="catalytic activity">
    <reaction evidence="7">
        <text>a peptidoglycan chain = a peptidoglycan chain with N-acetyl-1,6-anhydromuramyl-[peptide] at the reducing end + a peptidoglycan chain with N-acetylglucosamine at the non-reducing end.</text>
        <dbReference type="EC" id="4.2.2.29"/>
    </reaction>
</comment>
<organism evidence="8 9">
    <name type="scientific">Magnetofaba australis IT-1</name>
    <dbReference type="NCBI Taxonomy" id="1434232"/>
    <lineage>
        <taxon>Bacteria</taxon>
        <taxon>Pseudomonadati</taxon>
        <taxon>Pseudomonadota</taxon>
        <taxon>Magnetococcia</taxon>
        <taxon>Magnetococcales</taxon>
        <taxon>Magnetococcaceae</taxon>
        <taxon>Magnetofaba</taxon>
    </lineage>
</organism>
<comment type="caution">
    <text evidence="8">The sequence shown here is derived from an EMBL/GenBank/DDBJ whole genome shotgun (WGS) entry which is preliminary data.</text>
</comment>
<dbReference type="GO" id="GO:0005886">
    <property type="term" value="C:plasma membrane"/>
    <property type="evidence" value="ECO:0007669"/>
    <property type="project" value="UniProtKB-UniRule"/>
</dbReference>
<dbReference type="NCBIfam" id="TIGR00247">
    <property type="entry name" value="endolytic transglycosylase MltG"/>
    <property type="match status" value="1"/>
</dbReference>
<evidence type="ECO:0000313" key="9">
    <source>
        <dbReference type="Proteomes" id="UP000194003"/>
    </source>
</evidence>
<dbReference type="Pfam" id="PF02618">
    <property type="entry name" value="YceG"/>
    <property type="match status" value="1"/>
</dbReference>
<evidence type="ECO:0000256" key="2">
    <source>
        <dbReference type="ARBA" id="ARBA00022692"/>
    </source>
</evidence>
<evidence type="ECO:0000256" key="3">
    <source>
        <dbReference type="ARBA" id="ARBA00022989"/>
    </source>
</evidence>
<reference evidence="8 9" key="1">
    <citation type="journal article" date="2016" name="BMC Genomics">
        <title>Combined genomic and structural analyses of a cultured magnetotactic bacterium reveals its niche adaptation to a dynamic environment.</title>
        <authorList>
            <person name="Araujo A.C."/>
            <person name="Morillo V."/>
            <person name="Cypriano J."/>
            <person name="Teixeira L.C."/>
            <person name="Leao P."/>
            <person name="Lyra S."/>
            <person name="Almeida L.G."/>
            <person name="Bazylinski D.A."/>
            <person name="Vasconcellos A.T."/>
            <person name="Abreu F."/>
            <person name="Lins U."/>
        </authorList>
    </citation>
    <scope>NUCLEOTIDE SEQUENCE [LARGE SCALE GENOMIC DNA]</scope>
    <source>
        <strain evidence="8 9">IT-1</strain>
    </source>
</reference>
<dbReference type="Gene3D" id="3.30.1490.480">
    <property type="entry name" value="Endolytic murein transglycosylase"/>
    <property type="match status" value="1"/>
</dbReference>
<keyword evidence="9" id="KW-1185">Reference proteome</keyword>
<evidence type="ECO:0000256" key="1">
    <source>
        <dbReference type="ARBA" id="ARBA00022475"/>
    </source>
</evidence>
<dbReference type="GO" id="GO:0008932">
    <property type="term" value="F:lytic endotransglycosylase activity"/>
    <property type="evidence" value="ECO:0007669"/>
    <property type="project" value="UniProtKB-UniRule"/>
</dbReference>
<sequence length="308" mass="34460">MRHSLDERITVTIPKGWGAAQTGAELARRGVVESALGFRLQAWRAPEGVIRAGEYHFEPGDGPREVLAKLHAGEVVQHAFGFPEGLTVGDVIQRMQQAGFDNIQSALDAPALRAIIQSPAEASGLAALEGWLYPDTYFYTSGTRTLSLFRRMANRMRHVLDSEWLTRPPTHPLTRYETLILASIIEKETGRAAERPLISGVFHNRLKRGMRLQSDPTVIYGIENFDGNITRKHLREATPYNTYVIPALPPTPIANPGRDAIHAALHPQETKAIFFVAKGNGYHAFSETLAQHNRNVRRYQLKKRKKSQ</sequence>
<evidence type="ECO:0000256" key="7">
    <source>
        <dbReference type="HAMAP-Rule" id="MF_02065"/>
    </source>
</evidence>
<dbReference type="InterPro" id="IPR003770">
    <property type="entry name" value="MLTG-like"/>
</dbReference>
<accession>A0A1Y2K6S3</accession>
<comment type="function">
    <text evidence="7">Functions as a peptidoglycan terminase that cleaves nascent peptidoglycan strands endolytically to terminate their elongation.</text>
</comment>
<dbReference type="GO" id="GO:0009252">
    <property type="term" value="P:peptidoglycan biosynthetic process"/>
    <property type="evidence" value="ECO:0007669"/>
    <property type="project" value="UniProtKB-UniRule"/>
</dbReference>
<dbReference type="HAMAP" id="MF_02065">
    <property type="entry name" value="MltG"/>
    <property type="match status" value="1"/>
</dbReference>
<protein>
    <recommendedName>
        <fullName evidence="7">Endolytic murein transglycosylase</fullName>
        <ecNumber evidence="7">4.2.2.29</ecNumber>
    </recommendedName>
    <alternativeName>
        <fullName evidence="7">Peptidoglycan lytic transglycosylase</fullName>
    </alternativeName>
    <alternativeName>
        <fullName evidence="7">Peptidoglycan polymerization terminase</fullName>
    </alternativeName>
</protein>
<dbReference type="STRING" id="1434232.MAIT1_03408"/>
<dbReference type="GO" id="GO:0071555">
    <property type="term" value="P:cell wall organization"/>
    <property type="evidence" value="ECO:0007669"/>
    <property type="project" value="UniProtKB-KW"/>
</dbReference>
<dbReference type="PANTHER" id="PTHR30518">
    <property type="entry name" value="ENDOLYTIC MUREIN TRANSGLYCOSYLASE"/>
    <property type="match status" value="1"/>
</dbReference>
<keyword evidence="1 7" id="KW-1003">Cell membrane</keyword>
<dbReference type="EMBL" id="LVJN01000018">
    <property type="protein sequence ID" value="OSM05243.1"/>
    <property type="molecule type" value="Genomic_DNA"/>
</dbReference>
<evidence type="ECO:0000313" key="8">
    <source>
        <dbReference type="EMBL" id="OSM05243.1"/>
    </source>
</evidence>
<keyword evidence="3 7" id="KW-1133">Transmembrane helix</keyword>
<dbReference type="AlphaFoldDB" id="A0A1Y2K6S3"/>
<keyword evidence="7" id="KW-0997">Cell inner membrane</keyword>
<keyword evidence="6 7" id="KW-0961">Cell wall biogenesis/degradation</keyword>
<proteinExistence type="inferred from homology"/>
<dbReference type="PANTHER" id="PTHR30518:SF2">
    <property type="entry name" value="ENDOLYTIC MUREIN TRANSGLYCOSYLASE"/>
    <property type="match status" value="1"/>
</dbReference>
<dbReference type="CDD" id="cd08010">
    <property type="entry name" value="MltG_like"/>
    <property type="match status" value="1"/>
</dbReference>
<comment type="similarity">
    <text evidence="7">Belongs to the transglycosylase MltG family.</text>
</comment>
<dbReference type="Proteomes" id="UP000194003">
    <property type="component" value="Unassembled WGS sequence"/>
</dbReference>